<dbReference type="KEGG" id="tet:TTHERM_00716030"/>
<dbReference type="InParanoid" id="I7LT45"/>
<dbReference type="Gene3D" id="1.10.510.10">
    <property type="entry name" value="Transferase(Phosphotransferase) domain 1"/>
    <property type="match status" value="1"/>
</dbReference>
<dbReference type="CDD" id="cd06614">
    <property type="entry name" value="STKc_PAK"/>
    <property type="match status" value="1"/>
</dbReference>
<dbReference type="GO" id="GO:0005524">
    <property type="term" value="F:ATP binding"/>
    <property type="evidence" value="ECO:0007669"/>
    <property type="project" value="UniProtKB-KW"/>
</dbReference>
<feature type="domain" description="Protein kinase" evidence="3">
    <location>
        <begin position="177"/>
        <end position="429"/>
    </location>
</feature>
<protein>
    <submittedName>
        <fullName evidence="4">Cyclin-dependent kinase-like Serine/Threonine kinase family protein</fullName>
    </submittedName>
</protein>
<accession>I7LT45</accession>
<dbReference type="InterPro" id="IPR036936">
    <property type="entry name" value="CRIB_dom_sf"/>
</dbReference>
<evidence type="ECO:0000313" key="4">
    <source>
        <dbReference type="EMBL" id="EAR84297.2"/>
    </source>
</evidence>
<dbReference type="Proteomes" id="UP000009168">
    <property type="component" value="Unassembled WGS sequence"/>
</dbReference>
<evidence type="ECO:0000256" key="2">
    <source>
        <dbReference type="ARBA" id="ARBA00022840"/>
    </source>
</evidence>
<dbReference type="GO" id="GO:0004672">
    <property type="term" value="F:protein kinase activity"/>
    <property type="evidence" value="ECO:0007669"/>
    <property type="project" value="InterPro"/>
</dbReference>
<evidence type="ECO:0000259" key="3">
    <source>
        <dbReference type="PROSITE" id="PS50011"/>
    </source>
</evidence>
<dbReference type="PRINTS" id="PR00109">
    <property type="entry name" value="TYRKINASE"/>
</dbReference>
<evidence type="ECO:0000256" key="1">
    <source>
        <dbReference type="ARBA" id="ARBA00022741"/>
    </source>
</evidence>
<reference evidence="5" key="1">
    <citation type="journal article" date="2006" name="PLoS Biol.">
        <title>Macronuclear genome sequence of the ciliate Tetrahymena thermophila, a model eukaryote.</title>
        <authorList>
            <person name="Eisen J.A."/>
            <person name="Coyne R.S."/>
            <person name="Wu M."/>
            <person name="Wu D."/>
            <person name="Thiagarajan M."/>
            <person name="Wortman J.R."/>
            <person name="Badger J.H."/>
            <person name="Ren Q."/>
            <person name="Amedeo P."/>
            <person name="Jones K.M."/>
            <person name="Tallon L.J."/>
            <person name="Delcher A.L."/>
            <person name="Salzberg S.L."/>
            <person name="Silva J.C."/>
            <person name="Haas B.J."/>
            <person name="Majoros W.H."/>
            <person name="Farzad M."/>
            <person name="Carlton J.M."/>
            <person name="Smith R.K. Jr."/>
            <person name="Garg J."/>
            <person name="Pearlman R.E."/>
            <person name="Karrer K.M."/>
            <person name="Sun L."/>
            <person name="Manning G."/>
            <person name="Elde N.C."/>
            <person name="Turkewitz A.P."/>
            <person name="Asai D.J."/>
            <person name="Wilkes D.E."/>
            <person name="Wang Y."/>
            <person name="Cai H."/>
            <person name="Collins K."/>
            <person name="Stewart B.A."/>
            <person name="Lee S.R."/>
            <person name="Wilamowska K."/>
            <person name="Weinberg Z."/>
            <person name="Ruzzo W.L."/>
            <person name="Wloga D."/>
            <person name="Gaertig J."/>
            <person name="Frankel J."/>
            <person name="Tsao C.-C."/>
            <person name="Gorovsky M.A."/>
            <person name="Keeling P.J."/>
            <person name="Waller R.F."/>
            <person name="Patron N.J."/>
            <person name="Cherry J.M."/>
            <person name="Stover N.A."/>
            <person name="Krieger C.J."/>
            <person name="del Toro C."/>
            <person name="Ryder H.F."/>
            <person name="Williamson S.C."/>
            <person name="Barbeau R.A."/>
            <person name="Hamilton E.P."/>
            <person name="Orias E."/>
        </authorList>
    </citation>
    <scope>NUCLEOTIDE SEQUENCE [LARGE SCALE GENOMIC DNA]</scope>
    <source>
        <strain evidence="5">SB210</strain>
    </source>
</reference>
<proteinExistence type="predicted"/>
<dbReference type="SMART" id="SM00220">
    <property type="entry name" value="S_TKc"/>
    <property type="match status" value="1"/>
</dbReference>
<dbReference type="PROSITE" id="PS50011">
    <property type="entry name" value="PROTEIN_KINASE_DOM"/>
    <property type="match status" value="1"/>
</dbReference>
<organism evidence="4 5">
    <name type="scientific">Tetrahymena thermophila (strain SB210)</name>
    <dbReference type="NCBI Taxonomy" id="312017"/>
    <lineage>
        <taxon>Eukaryota</taxon>
        <taxon>Sar</taxon>
        <taxon>Alveolata</taxon>
        <taxon>Ciliophora</taxon>
        <taxon>Intramacronucleata</taxon>
        <taxon>Oligohymenophorea</taxon>
        <taxon>Hymenostomatida</taxon>
        <taxon>Tetrahymenina</taxon>
        <taxon>Tetrahymenidae</taxon>
        <taxon>Tetrahymena</taxon>
    </lineage>
</organism>
<dbReference type="GeneID" id="7845551"/>
<name>I7LT45_TETTS</name>
<keyword evidence="2" id="KW-0067">ATP-binding</keyword>
<dbReference type="SUPFAM" id="SSF56112">
    <property type="entry name" value="Protein kinase-like (PK-like)"/>
    <property type="match status" value="1"/>
</dbReference>
<keyword evidence="5" id="KW-1185">Reference proteome</keyword>
<dbReference type="PANTHER" id="PTHR45832:SF18">
    <property type="entry name" value="SERINE_THREONINE-PROTEIN KINASE DST1"/>
    <property type="match status" value="1"/>
</dbReference>
<dbReference type="Gene3D" id="3.90.810.10">
    <property type="entry name" value="CRIB domain"/>
    <property type="match status" value="1"/>
</dbReference>
<gene>
    <name evidence="4" type="ORF">TTHERM_00716030</name>
</gene>
<dbReference type="RefSeq" id="XP_001031960.2">
    <property type="nucleotide sequence ID" value="XM_001031960.2"/>
</dbReference>
<dbReference type="OrthoDB" id="312324at2759"/>
<keyword evidence="1" id="KW-0547">Nucleotide-binding</keyword>
<dbReference type="InterPro" id="IPR051931">
    <property type="entry name" value="PAK3-like"/>
</dbReference>
<dbReference type="AlphaFoldDB" id="I7LT45"/>
<dbReference type="InterPro" id="IPR000719">
    <property type="entry name" value="Prot_kinase_dom"/>
</dbReference>
<dbReference type="EMBL" id="GG662447">
    <property type="protein sequence ID" value="EAR84297.2"/>
    <property type="molecule type" value="Genomic_DNA"/>
</dbReference>
<dbReference type="STRING" id="312017.I7LT45"/>
<dbReference type="PANTHER" id="PTHR45832">
    <property type="entry name" value="SERINE/THREONINE-PROTEIN KINASE SAMKA-RELATED-RELATED"/>
    <property type="match status" value="1"/>
</dbReference>
<evidence type="ECO:0000313" key="5">
    <source>
        <dbReference type="Proteomes" id="UP000009168"/>
    </source>
</evidence>
<dbReference type="InterPro" id="IPR011009">
    <property type="entry name" value="Kinase-like_dom_sf"/>
</dbReference>
<dbReference type="Pfam" id="PF00069">
    <property type="entry name" value="Pkinase"/>
    <property type="match status" value="1"/>
</dbReference>
<dbReference type="eggNOG" id="KOG0578">
    <property type="taxonomic scope" value="Eukaryota"/>
</dbReference>
<keyword evidence="4" id="KW-0418">Kinase</keyword>
<dbReference type="InterPro" id="IPR001245">
    <property type="entry name" value="Ser-Thr/Tyr_kinase_cat_dom"/>
</dbReference>
<keyword evidence="4" id="KW-0808">Transferase</keyword>
<sequence>MGNSKAKNRSKSKTNDIINIQENQPFNVKRHISIQLDPKTGQYIGMPQEWTQYNLKINYDRKKTIVTKNFPKSVRASKLPKEIIDLITGVSLTPETNYSPLYSSQYTAEKITQEWDEIVRENEQSKAIQQPSFQDYKDLVEYIIQNDQPNKERLSEYEFNKRAENIQIEENDPSNHYDFLSQIGKGATCKVYRCKNKQTGQECAMRVIRMLNPDQIEKTKMEILLMNESKNNNIVQYYKSYIYMDVIFMAIEYMNAGSLTELIYGNFSFLSEQMASYICEQILFGLFFIHRTNQIHRDLKSDNILLNQNGDVKIADFGFATQLTREHFSKKSQVGTPAWMAPELILRKDYSQKVDIWSLGVICIEILEGEPPYIRDKPAKAMYYITKKKPHKLDATKFSQEACDFVSTCLNIDPQERPTAQQLISHPFIQKHCKSRDQSKILLADLLLQKKNIKQSLIDFDQEANPIDSN</sequence>